<evidence type="ECO:0000313" key="1">
    <source>
        <dbReference type="EMBL" id="BAD28386.1"/>
    </source>
</evidence>
<reference evidence="2" key="1">
    <citation type="journal article" date="2005" name="Nature">
        <title>The map-based sequence of the rice genome.</title>
        <authorList>
            <consortium name="International rice genome sequencing project (IRGSP)"/>
            <person name="Matsumoto T."/>
            <person name="Wu J."/>
            <person name="Kanamori H."/>
            <person name="Katayose Y."/>
            <person name="Fujisawa M."/>
            <person name="Namiki N."/>
            <person name="Mizuno H."/>
            <person name="Yamamoto K."/>
            <person name="Antonio B.A."/>
            <person name="Baba T."/>
            <person name="Sakata K."/>
            <person name="Nagamura Y."/>
            <person name="Aoki H."/>
            <person name="Arikawa K."/>
            <person name="Arita K."/>
            <person name="Bito T."/>
            <person name="Chiden Y."/>
            <person name="Fujitsuka N."/>
            <person name="Fukunaka R."/>
            <person name="Hamada M."/>
            <person name="Harada C."/>
            <person name="Hayashi A."/>
            <person name="Hijishita S."/>
            <person name="Honda M."/>
            <person name="Hosokawa S."/>
            <person name="Ichikawa Y."/>
            <person name="Idonuma A."/>
            <person name="Iijima M."/>
            <person name="Ikeda M."/>
            <person name="Ikeno M."/>
            <person name="Ito K."/>
            <person name="Ito S."/>
            <person name="Ito T."/>
            <person name="Ito Y."/>
            <person name="Ito Y."/>
            <person name="Iwabuchi A."/>
            <person name="Kamiya K."/>
            <person name="Karasawa W."/>
            <person name="Kurita K."/>
            <person name="Katagiri S."/>
            <person name="Kikuta A."/>
            <person name="Kobayashi H."/>
            <person name="Kobayashi N."/>
            <person name="Machita K."/>
            <person name="Maehara T."/>
            <person name="Masukawa M."/>
            <person name="Mizubayashi T."/>
            <person name="Mukai Y."/>
            <person name="Nagasaki H."/>
            <person name="Nagata Y."/>
            <person name="Naito S."/>
            <person name="Nakashima M."/>
            <person name="Nakama Y."/>
            <person name="Nakamichi Y."/>
            <person name="Nakamura M."/>
            <person name="Meguro A."/>
            <person name="Negishi M."/>
            <person name="Ohta I."/>
            <person name="Ohta T."/>
            <person name="Okamoto M."/>
            <person name="Ono N."/>
            <person name="Saji S."/>
            <person name="Sakaguchi M."/>
            <person name="Sakai K."/>
            <person name="Shibata M."/>
            <person name="Shimokawa T."/>
            <person name="Song J."/>
            <person name="Takazaki Y."/>
            <person name="Terasawa K."/>
            <person name="Tsugane M."/>
            <person name="Tsuji K."/>
            <person name="Ueda S."/>
            <person name="Waki K."/>
            <person name="Yamagata H."/>
            <person name="Yamamoto M."/>
            <person name="Yamamoto S."/>
            <person name="Yamane H."/>
            <person name="Yoshiki S."/>
            <person name="Yoshihara R."/>
            <person name="Yukawa K."/>
            <person name="Zhong H."/>
            <person name="Yano M."/>
            <person name="Yuan Q."/>
            <person name="Ouyang S."/>
            <person name="Liu J."/>
            <person name="Jones K.M."/>
            <person name="Gansberger K."/>
            <person name="Moffat K."/>
            <person name="Hill J."/>
            <person name="Bera J."/>
            <person name="Fadrosh D."/>
            <person name="Jin S."/>
            <person name="Johri S."/>
            <person name="Kim M."/>
            <person name="Overton L."/>
            <person name="Reardon M."/>
            <person name="Tsitrin T."/>
            <person name="Vuong H."/>
            <person name="Weaver B."/>
            <person name="Ciecko A."/>
            <person name="Tallon L."/>
            <person name="Jackson J."/>
            <person name="Pai G."/>
            <person name="Aken S.V."/>
            <person name="Utterback T."/>
            <person name="Reidmuller S."/>
            <person name="Feldblyum T."/>
            <person name="Hsiao J."/>
            <person name="Zismann V."/>
            <person name="Iobst S."/>
            <person name="de Vazeille A.R."/>
            <person name="Buell C.R."/>
            <person name="Ying K."/>
            <person name="Li Y."/>
            <person name="Lu T."/>
            <person name="Huang Y."/>
            <person name="Zhao Q."/>
            <person name="Feng Q."/>
            <person name="Zhang L."/>
            <person name="Zhu J."/>
            <person name="Weng Q."/>
            <person name="Mu J."/>
            <person name="Lu Y."/>
            <person name="Fan D."/>
            <person name="Liu Y."/>
            <person name="Guan J."/>
            <person name="Zhang Y."/>
            <person name="Yu S."/>
            <person name="Liu X."/>
            <person name="Zhang Y."/>
            <person name="Hong G."/>
            <person name="Han B."/>
            <person name="Choisne N."/>
            <person name="Demange N."/>
            <person name="Orjeda G."/>
            <person name="Samain S."/>
            <person name="Cattolico L."/>
            <person name="Pelletier E."/>
            <person name="Couloux A."/>
            <person name="Segurens B."/>
            <person name="Wincker P."/>
            <person name="D'Hont A."/>
            <person name="Scarpelli C."/>
            <person name="Weissenbach J."/>
            <person name="Salanoubat M."/>
            <person name="Quetier F."/>
            <person name="Yu Y."/>
            <person name="Kim H.R."/>
            <person name="Rambo T."/>
            <person name="Currie J."/>
            <person name="Collura K."/>
            <person name="Luo M."/>
            <person name="Yang T."/>
            <person name="Ammiraju J.S.S."/>
            <person name="Engler F."/>
            <person name="Soderlund C."/>
            <person name="Wing R.A."/>
            <person name="Palmer L.E."/>
            <person name="de la Bastide M."/>
            <person name="Spiegel L."/>
            <person name="Nascimento L."/>
            <person name="Zutavern T."/>
            <person name="O'Shaughnessy A."/>
            <person name="Dike S."/>
            <person name="Dedhia N."/>
            <person name="Preston R."/>
            <person name="Balija V."/>
            <person name="McCombie W.R."/>
            <person name="Chow T."/>
            <person name="Chen H."/>
            <person name="Chung M."/>
            <person name="Chen C."/>
            <person name="Shaw J."/>
            <person name="Wu H."/>
            <person name="Hsiao K."/>
            <person name="Chao Y."/>
            <person name="Chu M."/>
            <person name="Cheng C."/>
            <person name="Hour A."/>
            <person name="Lee P."/>
            <person name="Lin S."/>
            <person name="Lin Y."/>
            <person name="Liou J."/>
            <person name="Liu S."/>
            <person name="Hsing Y."/>
            <person name="Raghuvanshi S."/>
            <person name="Mohanty A."/>
            <person name="Bharti A.K."/>
            <person name="Gaur A."/>
            <person name="Gupta V."/>
            <person name="Kumar D."/>
            <person name="Ravi V."/>
            <person name="Vij S."/>
            <person name="Kapur A."/>
            <person name="Khurana P."/>
            <person name="Khurana P."/>
            <person name="Khurana J.P."/>
            <person name="Tyagi A.K."/>
            <person name="Gaikwad K."/>
            <person name="Singh A."/>
            <person name="Dalal V."/>
            <person name="Srivastava S."/>
            <person name="Dixit A."/>
            <person name="Pal A.K."/>
            <person name="Ghazi I.A."/>
            <person name="Yadav M."/>
            <person name="Pandit A."/>
            <person name="Bhargava A."/>
            <person name="Sureshbabu K."/>
            <person name="Batra K."/>
            <person name="Sharma T.R."/>
            <person name="Mohapatra T."/>
            <person name="Singh N.K."/>
            <person name="Messing J."/>
            <person name="Nelson A.B."/>
            <person name="Fuks G."/>
            <person name="Kavchok S."/>
            <person name="Keizer G."/>
            <person name="Linton E."/>
            <person name="Llaca V."/>
            <person name="Song R."/>
            <person name="Tanyolac B."/>
            <person name="Young S."/>
            <person name="Ho-Il K."/>
            <person name="Hahn J.H."/>
            <person name="Sangsakoo G."/>
            <person name="Vanavichit A."/>
            <person name="de Mattos Luiz.A.T."/>
            <person name="Zimmer P.D."/>
            <person name="Malone G."/>
            <person name="Dellagostin O."/>
            <person name="de Oliveira A.C."/>
            <person name="Bevan M."/>
            <person name="Bancroft I."/>
            <person name="Minx P."/>
            <person name="Cordum H."/>
            <person name="Wilson R."/>
            <person name="Cheng Z."/>
            <person name="Jin W."/>
            <person name="Jiang J."/>
            <person name="Leong S.A."/>
            <person name="Iwama H."/>
            <person name="Gojobori T."/>
            <person name="Itoh T."/>
            <person name="Niimura Y."/>
            <person name="Fujii Y."/>
            <person name="Habara T."/>
            <person name="Sakai H."/>
            <person name="Sato Y."/>
            <person name="Wilson G."/>
            <person name="Kumar K."/>
            <person name="McCouch S."/>
            <person name="Juretic N."/>
            <person name="Hoen D."/>
            <person name="Wright S."/>
            <person name="Bruskiewich R."/>
            <person name="Bureau T."/>
            <person name="Miyao A."/>
            <person name="Hirochika H."/>
            <person name="Nishikawa T."/>
            <person name="Kadowaki K."/>
            <person name="Sugiura M."/>
            <person name="Burr B."/>
            <person name="Sasaki T."/>
        </authorList>
    </citation>
    <scope>NUCLEOTIDE SEQUENCE [LARGE SCALE GENOMIC DNA]</scope>
    <source>
        <strain evidence="2">cv. Nipponbare</strain>
    </source>
</reference>
<dbReference type="AlphaFoldDB" id="Q6ESI4"/>
<name>Q6ESI4_ORYSJ</name>
<accession>Q6ESI4</accession>
<protein>
    <submittedName>
        <fullName evidence="1">Uncharacterized protein</fullName>
    </submittedName>
</protein>
<dbReference type="Proteomes" id="UP000000763">
    <property type="component" value="Chromosome 2"/>
</dbReference>
<gene>
    <name evidence="1" type="primary">P0461B08.6</name>
</gene>
<proteinExistence type="predicted"/>
<sequence>MVQPPYPMVIVKIYHGSTKEGHSRGFSANMVKVATLPGGNGPATLPNGRS</sequence>
<evidence type="ECO:0000313" key="2">
    <source>
        <dbReference type="Proteomes" id="UP000000763"/>
    </source>
</evidence>
<dbReference type="EMBL" id="AP005108">
    <property type="protein sequence ID" value="BAD28386.1"/>
    <property type="molecule type" value="Genomic_DNA"/>
</dbReference>
<reference evidence="2" key="2">
    <citation type="journal article" date="2008" name="Nucleic Acids Res.">
        <title>The rice annotation project database (RAP-DB): 2008 update.</title>
        <authorList>
            <consortium name="The rice annotation project (RAP)"/>
        </authorList>
    </citation>
    <scope>GENOME REANNOTATION</scope>
    <source>
        <strain evidence="2">cv. Nipponbare</strain>
    </source>
</reference>
<organism evidence="1 2">
    <name type="scientific">Oryza sativa subsp. japonica</name>
    <name type="common">Rice</name>
    <dbReference type="NCBI Taxonomy" id="39947"/>
    <lineage>
        <taxon>Eukaryota</taxon>
        <taxon>Viridiplantae</taxon>
        <taxon>Streptophyta</taxon>
        <taxon>Embryophyta</taxon>
        <taxon>Tracheophyta</taxon>
        <taxon>Spermatophyta</taxon>
        <taxon>Magnoliopsida</taxon>
        <taxon>Liliopsida</taxon>
        <taxon>Poales</taxon>
        <taxon>Poaceae</taxon>
        <taxon>BOP clade</taxon>
        <taxon>Oryzoideae</taxon>
        <taxon>Oryzeae</taxon>
        <taxon>Oryzinae</taxon>
        <taxon>Oryza</taxon>
        <taxon>Oryza sativa</taxon>
    </lineage>
</organism>